<dbReference type="OrthoDB" id="9773078at2"/>
<dbReference type="SMART" id="SM00829">
    <property type="entry name" value="PKS_ER"/>
    <property type="match status" value="1"/>
</dbReference>
<dbReference type="STRING" id="1166337.SAMN05192580_1229"/>
<dbReference type="SUPFAM" id="SSF51735">
    <property type="entry name" value="NAD(P)-binding Rossmann-fold domains"/>
    <property type="match status" value="1"/>
</dbReference>
<dbReference type="InterPro" id="IPR002328">
    <property type="entry name" value="ADH_Zn_CS"/>
</dbReference>
<dbReference type="GO" id="GO:0008270">
    <property type="term" value="F:zinc ion binding"/>
    <property type="evidence" value="ECO:0007669"/>
    <property type="project" value="InterPro"/>
</dbReference>
<protein>
    <submittedName>
        <fullName evidence="6">L-iditol 2-dehydrogenase</fullName>
    </submittedName>
</protein>
<dbReference type="InterPro" id="IPR020843">
    <property type="entry name" value="ER"/>
</dbReference>
<dbReference type="InterPro" id="IPR013154">
    <property type="entry name" value="ADH-like_N"/>
</dbReference>
<dbReference type="Pfam" id="PF00107">
    <property type="entry name" value="ADH_zinc_N"/>
    <property type="match status" value="1"/>
</dbReference>
<evidence type="ECO:0000256" key="3">
    <source>
        <dbReference type="ARBA" id="ARBA00023002"/>
    </source>
</evidence>
<sequence>MKAALKTAEGTFEVREAERPIIPASNFVLARVRVAGICGTDLRHWKKHEPELECHIMGHELAGEVVEVGEGVANVKPGDRVVIETVMGDGVCDYCRIQRYNICEHLYDVRTRYVSRAYAEYVVGPAEKFYKLPDHVSFEEASLIDTFSVCLHAQHLSGLGINDKVAVIGAGPIGLGQMMLAKASGADVIICDVVDSALALAREVGADAVVNSAAEDPVERVKAFTGGRGADIVFECVGGEQMPQTLPQATKMARRAGKVVLVGGFDAGETSIPLEWQRIQMSEISIVPSASFAMHEIYREQGMVLDLIAKGRIDVKKLVTHRFPLDRINEAFDTAERKHETGAVFVAITI</sequence>
<dbReference type="RefSeq" id="WP_093312257.1">
    <property type="nucleotide sequence ID" value="NZ_FOZG01000001.1"/>
</dbReference>
<dbReference type="PANTHER" id="PTHR43401">
    <property type="entry name" value="L-THREONINE 3-DEHYDROGENASE"/>
    <property type="match status" value="1"/>
</dbReference>
<evidence type="ECO:0000256" key="1">
    <source>
        <dbReference type="ARBA" id="ARBA00022723"/>
    </source>
</evidence>
<keyword evidence="2 4" id="KW-0862">Zinc</keyword>
<accession>A0A1I6K1P5</accession>
<dbReference type="Gene3D" id="3.40.50.720">
    <property type="entry name" value="NAD(P)-binding Rossmann-like Domain"/>
    <property type="match status" value="1"/>
</dbReference>
<gene>
    <name evidence="6" type="ORF">SAMN05192580_1229</name>
</gene>
<name>A0A1I6K1P5_9SPHN</name>
<keyword evidence="7" id="KW-1185">Reference proteome</keyword>
<reference evidence="6 7" key="1">
    <citation type="submission" date="2016-10" db="EMBL/GenBank/DDBJ databases">
        <authorList>
            <person name="de Groot N.N."/>
        </authorList>
    </citation>
    <scope>NUCLEOTIDE SEQUENCE [LARGE SCALE GENOMIC DNA]</scope>
    <source>
        <strain evidence="6 7">S5-249</strain>
    </source>
</reference>
<dbReference type="SUPFAM" id="SSF50129">
    <property type="entry name" value="GroES-like"/>
    <property type="match status" value="1"/>
</dbReference>
<organism evidence="6 7">
    <name type="scientific">Sphingomonas jatrophae</name>
    <dbReference type="NCBI Taxonomy" id="1166337"/>
    <lineage>
        <taxon>Bacteria</taxon>
        <taxon>Pseudomonadati</taxon>
        <taxon>Pseudomonadota</taxon>
        <taxon>Alphaproteobacteria</taxon>
        <taxon>Sphingomonadales</taxon>
        <taxon>Sphingomonadaceae</taxon>
        <taxon>Sphingomonas</taxon>
    </lineage>
</organism>
<dbReference type="Gene3D" id="3.90.180.10">
    <property type="entry name" value="Medium-chain alcohol dehydrogenases, catalytic domain"/>
    <property type="match status" value="1"/>
</dbReference>
<dbReference type="InterPro" id="IPR013149">
    <property type="entry name" value="ADH-like_C"/>
</dbReference>
<comment type="cofactor">
    <cofactor evidence="4">
        <name>Zn(2+)</name>
        <dbReference type="ChEBI" id="CHEBI:29105"/>
    </cofactor>
</comment>
<evidence type="ECO:0000313" key="7">
    <source>
        <dbReference type="Proteomes" id="UP000198824"/>
    </source>
</evidence>
<dbReference type="InterPro" id="IPR036291">
    <property type="entry name" value="NAD(P)-bd_dom_sf"/>
</dbReference>
<dbReference type="PROSITE" id="PS00059">
    <property type="entry name" value="ADH_ZINC"/>
    <property type="match status" value="1"/>
</dbReference>
<dbReference type="Pfam" id="PF08240">
    <property type="entry name" value="ADH_N"/>
    <property type="match status" value="1"/>
</dbReference>
<evidence type="ECO:0000259" key="5">
    <source>
        <dbReference type="SMART" id="SM00829"/>
    </source>
</evidence>
<feature type="domain" description="Enoyl reductase (ER)" evidence="5">
    <location>
        <begin position="10"/>
        <end position="346"/>
    </location>
</feature>
<proteinExistence type="inferred from homology"/>
<keyword evidence="3" id="KW-0560">Oxidoreductase</keyword>
<dbReference type="PANTHER" id="PTHR43401:SF2">
    <property type="entry name" value="L-THREONINE 3-DEHYDROGENASE"/>
    <property type="match status" value="1"/>
</dbReference>
<dbReference type="InterPro" id="IPR050129">
    <property type="entry name" value="Zn_alcohol_dh"/>
</dbReference>
<comment type="similarity">
    <text evidence="4">Belongs to the zinc-containing alcohol dehydrogenase family.</text>
</comment>
<evidence type="ECO:0000256" key="4">
    <source>
        <dbReference type="RuleBase" id="RU361277"/>
    </source>
</evidence>
<dbReference type="AlphaFoldDB" id="A0A1I6K1P5"/>
<dbReference type="InterPro" id="IPR011032">
    <property type="entry name" value="GroES-like_sf"/>
</dbReference>
<dbReference type="EMBL" id="FOZG01000001">
    <property type="protein sequence ID" value="SFR85172.1"/>
    <property type="molecule type" value="Genomic_DNA"/>
</dbReference>
<dbReference type="Proteomes" id="UP000198824">
    <property type="component" value="Unassembled WGS sequence"/>
</dbReference>
<keyword evidence="1 4" id="KW-0479">Metal-binding</keyword>
<evidence type="ECO:0000313" key="6">
    <source>
        <dbReference type="EMBL" id="SFR85172.1"/>
    </source>
</evidence>
<evidence type="ECO:0000256" key="2">
    <source>
        <dbReference type="ARBA" id="ARBA00022833"/>
    </source>
</evidence>
<dbReference type="GO" id="GO:0016616">
    <property type="term" value="F:oxidoreductase activity, acting on the CH-OH group of donors, NAD or NADP as acceptor"/>
    <property type="evidence" value="ECO:0007669"/>
    <property type="project" value="UniProtKB-ARBA"/>
</dbReference>